<evidence type="ECO:0000313" key="3">
    <source>
        <dbReference type="EMBL" id="MFC7291400.1"/>
    </source>
</evidence>
<comment type="caution">
    <text evidence="3">The sequence shown here is derived from an EMBL/GenBank/DDBJ whole genome shotgun (WGS) entry which is preliminary data.</text>
</comment>
<keyword evidence="4" id="KW-1185">Reference proteome</keyword>
<dbReference type="RefSeq" id="WP_382166630.1">
    <property type="nucleotide sequence ID" value="NZ_JBHTBR010000004.1"/>
</dbReference>
<evidence type="ECO:0000256" key="2">
    <source>
        <dbReference type="SAM" id="Phobius"/>
    </source>
</evidence>
<keyword evidence="2" id="KW-1133">Transmembrane helix</keyword>
<evidence type="ECO:0000256" key="1">
    <source>
        <dbReference type="SAM" id="MobiDB-lite"/>
    </source>
</evidence>
<keyword evidence="2" id="KW-0472">Membrane</keyword>
<dbReference type="EMBL" id="JBHTBR010000004">
    <property type="protein sequence ID" value="MFC7291400.1"/>
    <property type="molecule type" value="Genomic_DNA"/>
</dbReference>
<feature type="transmembrane region" description="Helical" evidence="2">
    <location>
        <begin position="7"/>
        <end position="31"/>
    </location>
</feature>
<evidence type="ECO:0000313" key="4">
    <source>
        <dbReference type="Proteomes" id="UP001596492"/>
    </source>
</evidence>
<proteinExistence type="predicted"/>
<reference evidence="4" key="1">
    <citation type="journal article" date="2019" name="Int. J. Syst. Evol. Microbiol.">
        <title>The Global Catalogue of Microorganisms (GCM) 10K type strain sequencing project: providing services to taxonomists for standard genome sequencing and annotation.</title>
        <authorList>
            <consortium name="The Broad Institute Genomics Platform"/>
            <consortium name="The Broad Institute Genome Sequencing Center for Infectious Disease"/>
            <person name="Wu L."/>
            <person name="Ma J."/>
        </authorList>
    </citation>
    <scope>NUCLEOTIDE SEQUENCE [LARGE SCALE GENOMIC DNA]</scope>
    <source>
        <strain evidence="4">CCUG 51308</strain>
    </source>
</reference>
<keyword evidence="2" id="KW-0812">Transmembrane</keyword>
<sequence>MNPYGRFLVVANAVSAAIVLTLVSMVSGPLFETYKSIDFQFEYAPFAAAAAALMVTIVVWLALNDAVLPFFFRYTPIRRLILGKHYMEGTWIQAEKHVGSPRMAVIEIQPAGTKFRFSGYAVDENLEVQSNVVMEFSKFDWPFMTYKFRNTLADNSDEGREGVGEIHFEANRHAPRSYNGFVQTVNSLGRVKIEGVRLMKEREIRNLRSLEFRADIIDKYWGLFFERGDRKARMKGKATGSFNTSNTTAATPANHAVTEPTTEYKQTPTMTAPLQEQAAPTAQTVERRVKDVAPAEAGPVVPRRRATDWAKSDDSLEFTDLDDFLEDPIEVPAMQSVSTSLEMSGKSILKK</sequence>
<name>A0ABW2IJT8_9PROT</name>
<evidence type="ECO:0008006" key="5">
    <source>
        <dbReference type="Google" id="ProtNLM"/>
    </source>
</evidence>
<feature type="transmembrane region" description="Helical" evidence="2">
    <location>
        <begin position="43"/>
        <end position="63"/>
    </location>
</feature>
<gene>
    <name evidence="3" type="ORF">ACFQS8_07225</name>
</gene>
<organism evidence="3 4">
    <name type="scientific">Hirschia litorea</name>
    <dbReference type="NCBI Taxonomy" id="1199156"/>
    <lineage>
        <taxon>Bacteria</taxon>
        <taxon>Pseudomonadati</taxon>
        <taxon>Pseudomonadota</taxon>
        <taxon>Alphaproteobacteria</taxon>
        <taxon>Hyphomonadales</taxon>
        <taxon>Hyphomonadaceae</taxon>
        <taxon>Hirschia</taxon>
    </lineage>
</organism>
<protein>
    <recommendedName>
        <fullName evidence="5">SMODS-associating 2TM beta-strand rich effector domain-containing protein</fullName>
    </recommendedName>
</protein>
<dbReference type="Proteomes" id="UP001596492">
    <property type="component" value="Unassembled WGS sequence"/>
</dbReference>
<feature type="region of interest" description="Disordered" evidence="1">
    <location>
        <begin position="236"/>
        <end position="264"/>
    </location>
</feature>
<accession>A0ABW2IJT8</accession>
<feature type="compositionally biased region" description="Low complexity" evidence="1">
    <location>
        <begin position="238"/>
        <end position="258"/>
    </location>
</feature>